<accession>A0A0K8REP5</accession>
<dbReference type="EMBL" id="GADI01004465">
    <property type="protein sequence ID" value="JAA69343.1"/>
    <property type="molecule type" value="mRNA"/>
</dbReference>
<organism evidence="1">
    <name type="scientific">Ixodes ricinus</name>
    <name type="common">Common tick</name>
    <name type="synonym">Acarus ricinus</name>
    <dbReference type="NCBI Taxonomy" id="34613"/>
    <lineage>
        <taxon>Eukaryota</taxon>
        <taxon>Metazoa</taxon>
        <taxon>Ecdysozoa</taxon>
        <taxon>Arthropoda</taxon>
        <taxon>Chelicerata</taxon>
        <taxon>Arachnida</taxon>
        <taxon>Acari</taxon>
        <taxon>Parasitiformes</taxon>
        <taxon>Ixodida</taxon>
        <taxon>Ixodoidea</taxon>
        <taxon>Ixodidae</taxon>
        <taxon>Ixodinae</taxon>
        <taxon>Ixodes</taxon>
    </lineage>
</organism>
<dbReference type="AlphaFoldDB" id="A0A0K8REP5"/>
<name>A0A0K8REP5_IXORI</name>
<protein>
    <submittedName>
        <fullName evidence="1">Putative glycine rich protein</fullName>
    </submittedName>
</protein>
<sequence>MTPFLGAPWDPGVATVRTFSISRGPLALYRTAGAGERDTTVAFTTFSRETAVAFTTVKYRSRILSPIGTFFTIQMALGGKPFHPSAYAT</sequence>
<evidence type="ECO:0000313" key="1">
    <source>
        <dbReference type="EMBL" id="JAA69343.1"/>
    </source>
</evidence>
<reference evidence="1" key="1">
    <citation type="submission" date="2012-12" db="EMBL/GenBank/DDBJ databases">
        <title>Identification and characterization of a phenylalanine ammonia-lyase gene family in Isatis indigotica Fort.</title>
        <authorList>
            <person name="Liu Q."/>
            <person name="Chen J."/>
            <person name="Zhou X."/>
            <person name="Di P."/>
            <person name="Xiao Y."/>
            <person name="Xuan H."/>
            <person name="Zhang L."/>
            <person name="Chen W."/>
        </authorList>
    </citation>
    <scope>NUCLEOTIDE SEQUENCE</scope>
    <source>
        <tissue evidence="1">Salivary gland</tissue>
    </source>
</reference>
<proteinExistence type="evidence at transcript level"/>